<dbReference type="RefSeq" id="WP_126760430.1">
    <property type="nucleotide sequence ID" value="NZ_PIPZ01000005.1"/>
</dbReference>
<dbReference type="OrthoDB" id="8689178at2"/>
<name>A0A432YCU9_9GAMM</name>
<evidence type="ECO:0000313" key="1">
    <source>
        <dbReference type="EMBL" id="RUO58672.1"/>
    </source>
</evidence>
<comment type="caution">
    <text evidence="1">The sequence shown here is derived from an EMBL/GenBank/DDBJ whole genome shotgun (WGS) entry which is preliminary data.</text>
</comment>
<sequence>MIHKVKVSNNCKKELQKLDKALSDCLWRNFIQPIQNGLVPPEELQGKYKPSWAANFLGSPMAEAFRKCAEENNLYHYHIGYRFYRTGNDPDYPGDVSEGIAHTRCERYQDTFQHTVIKLCSTHSSPFTIPLANIKDE</sequence>
<gene>
    <name evidence="1" type="ORF">CWI76_11145</name>
</gene>
<keyword evidence="2" id="KW-1185">Reference proteome</keyword>
<dbReference type="AlphaFoldDB" id="A0A432YCU9"/>
<reference evidence="2" key="1">
    <citation type="journal article" date="2018" name="Front. Microbiol.">
        <title>Genome-Based Analysis Reveals the Taxonomy and Diversity of the Family Idiomarinaceae.</title>
        <authorList>
            <person name="Liu Y."/>
            <person name="Lai Q."/>
            <person name="Shao Z."/>
        </authorList>
    </citation>
    <scope>NUCLEOTIDE SEQUENCE [LARGE SCALE GENOMIC DNA]</scope>
    <source>
        <strain evidence="2">PIM1</strain>
    </source>
</reference>
<evidence type="ECO:0000313" key="2">
    <source>
        <dbReference type="Proteomes" id="UP000288127"/>
    </source>
</evidence>
<proteinExistence type="predicted"/>
<accession>A0A432YCU9</accession>
<dbReference type="Proteomes" id="UP000288127">
    <property type="component" value="Unassembled WGS sequence"/>
</dbReference>
<protein>
    <submittedName>
        <fullName evidence="1">Uncharacterized protein</fullName>
    </submittedName>
</protein>
<organism evidence="1 2">
    <name type="scientific">Pseudidiomarina marina</name>
    <dbReference type="NCBI Taxonomy" id="502366"/>
    <lineage>
        <taxon>Bacteria</taxon>
        <taxon>Pseudomonadati</taxon>
        <taxon>Pseudomonadota</taxon>
        <taxon>Gammaproteobacteria</taxon>
        <taxon>Alteromonadales</taxon>
        <taxon>Idiomarinaceae</taxon>
        <taxon>Pseudidiomarina</taxon>
    </lineage>
</organism>
<dbReference type="EMBL" id="PIPZ01000005">
    <property type="protein sequence ID" value="RUO58672.1"/>
    <property type="molecule type" value="Genomic_DNA"/>
</dbReference>